<dbReference type="RefSeq" id="WP_083029704.1">
    <property type="nucleotide sequence ID" value="NZ_AP022618.1"/>
</dbReference>
<evidence type="ECO:0000313" key="1">
    <source>
        <dbReference type="EMBL" id="ORA72322.1"/>
    </source>
</evidence>
<gene>
    <name evidence="1" type="ORF">BST26_05195</name>
</gene>
<dbReference type="AlphaFoldDB" id="A0A1X0DJG2"/>
<evidence type="ECO:0000313" key="2">
    <source>
        <dbReference type="Proteomes" id="UP000192801"/>
    </source>
</evidence>
<sequence>MTHFLVLGLALLLGMVAGLRMFTAPAVLCWAAMLGWIDLDRSWALWLGHPVTLTLFTLAAIVEMITDQLARTRPRTALTQFGGRLIMGGVAGALLGSTHGYTVGGIGAGITGAALGTIAGVALKRRFAGGHPLFYGLIEDAVAVLAGLSIAASVGAV</sequence>
<dbReference type="Proteomes" id="UP000192801">
    <property type="component" value="Unassembled WGS sequence"/>
</dbReference>
<reference evidence="1 2" key="1">
    <citation type="submission" date="2016-12" db="EMBL/GenBank/DDBJ databases">
        <title>The new phylogeny of genus Mycobacterium.</title>
        <authorList>
            <person name="Tortoli E."/>
            <person name="Trovato A."/>
            <person name="Cirillo D.M."/>
        </authorList>
    </citation>
    <scope>NUCLEOTIDE SEQUENCE [LARGE SCALE GENOMIC DNA]</scope>
    <source>
        <strain evidence="1 2">DSM 45130</strain>
    </source>
</reference>
<proteinExistence type="predicted"/>
<keyword evidence="2" id="KW-1185">Reference proteome</keyword>
<dbReference type="EMBL" id="MVHS01000008">
    <property type="protein sequence ID" value="ORA72322.1"/>
    <property type="molecule type" value="Genomic_DNA"/>
</dbReference>
<comment type="caution">
    <text evidence="1">The sequence shown here is derived from an EMBL/GenBank/DDBJ whole genome shotgun (WGS) entry which is preliminary data.</text>
</comment>
<name>A0A1X0DJG2_9MYCO</name>
<organism evidence="1 2">
    <name type="scientific">Mycolicibacterium insubricum</name>
    <dbReference type="NCBI Taxonomy" id="444597"/>
    <lineage>
        <taxon>Bacteria</taxon>
        <taxon>Bacillati</taxon>
        <taxon>Actinomycetota</taxon>
        <taxon>Actinomycetes</taxon>
        <taxon>Mycobacteriales</taxon>
        <taxon>Mycobacteriaceae</taxon>
        <taxon>Mycolicibacterium</taxon>
    </lineage>
</organism>
<dbReference type="STRING" id="444597.BST26_05195"/>
<protein>
    <submittedName>
        <fullName evidence="1">DUF4126 domain-containing protein</fullName>
    </submittedName>
</protein>
<dbReference type="OrthoDB" id="9812409at2"/>
<accession>A0A1X0DJG2</accession>